<evidence type="ECO:0000313" key="7">
    <source>
        <dbReference type="Proteomes" id="UP000241436"/>
    </source>
</evidence>
<gene>
    <name evidence="6" type="ORF">CLG94_12250</name>
</gene>
<evidence type="ECO:0000259" key="5">
    <source>
        <dbReference type="Pfam" id="PF01011"/>
    </source>
</evidence>
<feature type="signal peptide" evidence="4">
    <location>
        <begin position="1"/>
        <end position="23"/>
    </location>
</feature>
<evidence type="ECO:0000256" key="4">
    <source>
        <dbReference type="SAM" id="SignalP"/>
    </source>
</evidence>
<dbReference type="InterPro" id="IPR011047">
    <property type="entry name" value="Quinoprotein_ADH-like_sf"/>
</dbReference>
<dbReference type="InterPro" id="IPR002372">
    <property type="entry name" value="PQQ_rpt_dom"/>
</dbReference>
<dbReference type="GO" id="GO:0016491">
    <property type="term" value="F:oxidoreductase activity"/>
    <property type="evidence" value="ECO:0007669"/>
    <property type="project" value="UniProtKB-KW"/>
</dbReference>
<dbReference type="Gene3D" id="2.140.10.10">
    <property type="entry name" value="Quinoprotein alcohol dehydrogenase-like superfamily"/>
    <property type="match status" value="2"/>
</dbReference>
<dbReference type="SMART" id="SM00564">
    <property type="entry name" value="PQQ"/>
    <property type="match status" value="6"/>
</dbReference>
<dbReference type="OrthoDB" id="9794322at2"/>
<organism evidence="6 7">
    <name type="scientific">Candidatus Methylomirabilis limnetica</name>
    <dbReference type="NCBI Taxonomy" id="2033718"/>
    <lineage>
        <taxon>Bacteria</taxon>
        <taxon>Candidatus Methylomirabilota</taxon>
        <taxon>Candidatus Methylomirabilia</taxon>
        <taxon>Candidatus Methylomirabilales</taxon>
        <taxon>Candidatus Methylomirabilaceae</taxon>
        <taxon>Candidatus Methylomirabilis</taxon>
    </lineage>
</organism>
<feature type="domain" description="Pyrrolo-quinoline quinone repeat" evidence="5">
    <location>
        <begin position="42"/>
        <end position="422"/>
    </location>
</feature>
<evidence type="ECO:0000256" key="3">
    <source>
        <dbReference type="ARBA" id="ARBA00023002"/>
    </source>
</evidence>
<comment type="caution">
    <text evidence="6">The sequence shown here is derived from an EMBL/GenBank/DDBJ whole genome shotgun (WGS) entry which is preliminary data.</text>
</comment>
<keyword evidence="3" id="KW-0560">Oxidoreductase</keyword>
<keyword evidence="7" id="KW-1185">Reference proteome</keyword>
<dbReference type="SUPFAM" id="SSF50998">
    <property type="entry name" value="Quinoprotein alcohol dehydrogenase-like"/>
    <property type="match status" value="1"/>
</dbReference>
<reference evidence="6 7" key="1">
    <citation type="submission" date="2017-09" db="EMBL/GenBank/DDBJ databases">
        <title>Bloom of a denitrifying methanotroph, Candidatus Methylomirabilis limnetica, in a deep stratified lake.</title>
        <authorList>
            <person name="Graf J.S."/>
            <person name="Marchant H.K."/>
            <person name="Tienken D."/>
            <person name="Hach P.F."/>
            <person name="Brand A."/>
            <person name="Schubert C.J."/>
            <person name="Kuypers M.M."/>
            <person name="Milucka J."/>
        </authorList>
    </citation>
    <scope>NUCLEOTIDE SEQUENCE [LARGE SCALE GENOMIC DNA]</scope>
    <source>
        <strain evidence="6 7">Zug</strain>
    </source>
</reference>
<dbReference type="AlphaFoldDB" id="A0A2T4TV44"/>
<evidence type="ECO:0000256" key="2">
    <source>
        <dbReference type="ARBA" id="ARBA00008156"/>
    </source>
</evidence>
<keyword evidence="4" id="KW-0732">Signal</keyword>
<feature type="chain" id="PRO_5015766260" evidence="4">
    <location>
        <begin position="24"/>
        <end position="603"/>
    </location>
</feature>
<protein>
    <submittedName>
        <fullName evidence="6">Pyrrolo-quinoline quinone</fullName>
    </submittedName>
</protein>
<dbReference type="PANTHER" id="PTHR32303">
    <property type="entry name" value="QUINOPROTEIN ALCOHOL DEHYDROGENASE (CYTOCHROME C)"/>
    <property type="match status" value="1"/>
</dbReference>
<comment type="similarity">
    <text evidence="2">Belongs to the bacterial PQQ dehydrogenase family.</text>
</comment>
<evidence type="ECO:0000313" key="6">
    <source>
        <dbReference type="EMBL" id="PTL34984.1"/>
    </source>
</evidence>
<dbReference type="Pfam" id="PF01011">
    <property type="entry name" value="PQQ"/>
    <property type="match status" value="2"/>
</dbReference>
<comment type="cofactor">
    <cofactor evidence="1">
        <name>pyrroloquinoline quinone</name>
        <dbReference type="ChEBI" id="CHEBI:58442"/>
    </cofactor>
</comment>
<feature type="domain" description="Pyrrolo-quinoline quinone repeat" evidence="5">
    <location>
        <begin position="423"/>
        <end position="577"/>
    </location>
</feature>
<dbReference type="InterPro" id="IPR018391">
    <property type="entry name" value="PQQ_b-propeller_rpt"/>
</dbReference>
<sequence>MKTLFRCLLFGVGVFNLVAVAMAADGVDDKRLLSAHTDNSNWLTYGHGYSNQRYSELDDINRDNVKRLVPRWIYQTGIPGTFQTNPLIADGIMYLSTPYNHVVALDAVTGKMKWRYEHKLTTEELCCGPTNRGVAMGYGKIYMITVDARLIALDMNTGAVLWDVPVADPNAGARESLDFLAEADTLKTWKVIGWTGFSGNMAPLVFDGQVIIGVTGAGYGLTLRATTGGDPHAVVGIAGEDQGLRAFVSAYDAGSGKLRWRWYSTPTQGWEGKFSGQTAAGDSLERDLKAEKAALPKYADAWKRGGGSVWTHPALDPAAGLLYVGTGNPAPQMDDSTRPGDNLYTSSLVALDARTGQLKWYFQEVPHDVWNYDVASPPILIDTMHNGRLTPAVAQAGKTGWLYVLNRLTGKLLSRSEPFVPQHNIFRRPTRDGIVISPGLVGGNDWSPAAYNPQTGWIYVAAVHMPTKYTVHDVPPEKRKPGLSDIYVTATSAEESGTGRLSAIDPASGKIQWQVHTDKPLVGGVATSAGGLVFVGESNGQFTARDARDGSLLWQFNTGAGVNAPPVIYKAGGKQFIVVAAGGHQKFQFPLGDAVIAFGLPEN</sequence>
<dbReference type="EMBL" id="NVQC01000036">
    <property type="protein sequence ID" value="PTL34984.1"/>
    <property type="molecule type" value="Genomic_DNA"/>
</dbReference>
<reference evidence="7" key="2">
    <citation type="journal article" date="2018" name="Environ. Microbiol.">
        <title>Bloom of a denitrifying methanotroph, 'Candidatus Methylomirabilis limnetica', in a deep stratified lake.</title>
        <authorList>
            <person name="Graf J.S."/>
            <person name="Mayr M.J."/>
            <person name="Marchant H.K."/>
            <person name="Tienken D."/>
            <person name="Hach P.F."/>
            <person name="Brand A."/>
            <person name="Schubert C.J."/>
            <person name="Kuypers M.M."/>
            <person name="Milucka J."/>
        </authorList>
    </citation>
    <scope>NUCLEOTIDE SEQUENCE [LARGE SCALE GENOMIC DNA]</scope>
    <source>
        <strain evidence="7">Zug</strain>
    </source>
</reference>
<dbReference type="Proteomes" id="UP000241436">
    <property type="component" value="Unassembled WGS sequence"/>
</dbReference>
<name>A0A2T4TV44_9BACT</name>
<dbReference type="RefSeq" id="WP_107563943.1">
    <property type="nucleotide sequence ID" value="NZ_NVQC01000036.1"/>
</dbReference>
<proteinExistence type="inferred from homology"/>
<accession>A0A2T4TV44</accession>
<evidence type="ECO:0000256" key="1">
    <source>
        <dbReference type="ARBA" id="ARBA00001931"/>
    </source>
</evidence>